<keyword evidence="2" id="KW-0031">Aminopeptidase</keyword>
<dbReference type="PANTHER" id="PTHR34448">
    <property type="entry name" value="AMINOPEPTIDASE"/>
    <property type="match status" value="1"/>
</dbReference>
<reference evidence="3" key="1">
    <citation type="submission" date="2018-07" db="EMBL/GenBank/DDBJ databases">
        <authorList>
            <person name="Liu B.-T."/>
            <person name="Du Z."/>
        </authorList>
    </citation>
    <scope>NUCLEOTIDE SEQUENCE [LARGE SCALE GENOMIC DNA]</scope>
    <source>
        <strain evidence="3">XYN52</strain>
    </source>
</reference>
<keyword evidence="2" id="KW-0378">Hydrolase</keyword>
<proteinExistence type="predicted"/>
<comment type="caution">
    <text evidence="2">The sequence shown here is derived from an EMBL/GenBank/DDBJ whole genome shotgun (WGS) entry which is preliminary data.</text>
</comment>
<evidence type="ECO:0000256" key="1">
    <source>
        <dbReference type="ARBA" id="ARBA00022723"/>
    </source>
</evidence>
<dbReference type="AlphaFoldDB" id="A0A369W6K0"/>
<dbReference type="InterPro" id="IPR052170">
    <property type="entry name" value="M29_Exopeptidase"/>
</dbReference>
<protein>
    <submittedName>
        <fullName evidence="2">Leucyl aminopeptidase</fullName>
    </submittedName>
</protein>
<organism evidence="2 3">
    <name type="scientific">Pelagibacterium lacus</name>
    <dbReference type="NCBI Taxonomy" id="2282655"/>
    <lineage>
        <taxon>Bacteria</taxon>
        <taxon>Pseudomonadati</taxon>
        <taxon>Pseudomonadota</taxon>
        <taxon>Alphaproteobacteria</taxon>
        <taxon>Hyphomicrobiales</taxon>
        <taxon>Devosiaceae</taxon>
        <taxon>Pelagibacterium</taxon>
    </lineage>
</organism>
<dbReference type="OrthoDB" id="6918951at2"/>
<name>A0A369W6K0_9HYPH</name>
<keyword evidence="2" id="KW-0645">Protease</keyword>
<dbReference type="PANTHER" id="PTHR34448:SF1">
    <property type="entry name" value="BLL6088 PROTEIN"/>
    <property type="match status" value="1"/>
</dbReference>
<dbReference type="EMBL" id="QQNH01000040">
    <property type="protein sequence ID" value="RDE07701.1"/>
    <property type="molecule type" value="Genomic_DNA"/>
</dbReference>
<dbReference type="Pfam" id="PF26233">
    <property type="entry name" value="NicX"/>
    <property type="match status" value="1"/>
</dbReference>
<dbReference type="InterPro" id="IPR058739">
    <property type="entry name" value="NicX"/>
</dbReference>
<evidence type="ECO:0000313" key="3">
    <source>
        <dbReference type="Proteomes" id="UP000253759"/>
    </source>
</evidence>
<keyword evidence="3" id="KW-1185">Reference proteome</keyword>
<evidence type="ECO:0000313" key="2">
    <source>
        <dbReference type="EMBL" id="RDE07701.1"/>
    </source>
</evidence>
<dbReference type="RefSeq" id="WP_114647054.1">
    <property type="nucleotide sequence ID" value="NZ_QQNH01000040.1"/>
</dbReference>
<accession>A0A369W6K0</accession>
<dbReference type="GO" id="GO:0004177">
    <property type="term" value="F:aminopeptidase activity"/>
    <property type="evidence" value="ECO:0007669"/>
    <property type="project" value="UniProtKB-KW"/>
</dbReference>
<dbReference type="Proteomes" id="UP000253759">
    <property type="component" value="Unassembled WGS sequence"/>
</dbReference>
<dbReference type="SUPFAM" id="SSF144052">
    <property type="entry name" value="Thermophilic metalloprotease-like"/>
    <property type="match status" value="1"/>
</dbReference>
<dbReference type="GO" id="GO:0046872">
    <property type="term" value="F:metal ion binding"/>
    <property type="evidence" value="ECO:0007669"/>
    <property type="project" value="UniProtKB-KW"/>
</dbReference>
<keyword evidence="1" id="KW-0479">Metal-binding</keyword>
<sequence>MAVEKLPLMARGAKKLVDVCANVQPGEYALVVTDMRQDPALAQALASALAVAGANVQIMTTDVAKSDSGAVPAPVAAAMRAADVVFTPVSVSLTHTEAVREACAGGTRVVALTQWSAEMMMGGGIDADFAAIEPRVREMARIWDEGETVAVTTAAGTDLSLDIRGRLGTPHAKTGIVRRGEFHPVPDIESPVSPVTAEGVIICDASIPYLGIGVLDEPVCVNVERGKVTSITGGHAARVVREQWEAFDNPNVYNIAEIGIGMNPHCRLIGLMLEDEGVASTCHIGIGTSITLGGTVTAPCHYDFIMHDPTISVDGRVVMDAGVLRI</sequence>
<gene>
    <name evidence="2" type="ORF">DVH29_15295</name>
</gene>